<evidence type="ECO:0000313" key="4">
    <source>
        <dbReference type="Proteomes" id="UP000179807"/>
    </source>
</evidence>
<reference evidence="3" key="1">
    <citation type="submission" date="2016-10" db="EMBL/GenBank/DDBJ databases">
        <authorList>
            <person name="Benchimol M."/>
            <person name="Almeida L.G."/>
            <person name="Vasconcelos A.T."/>
            <person name="Perreira-Neves A."/>
            <person name="Rosa I.A."/>
            <person name="Tasca T."/>
            <person name="Bogo M.R."/>
            <person name="de Souza W."/>
        </authorList>
    </citation>
    <scope>NUCLEOTIDE SEQUENCE [LARGE SCALE GENOMIC DNA]</scope>
    <source>
        <strain evidence="3">K</strain>
    </source>
</reference>
<gene>
    <name evidence="3" type="ORF">TRFO_40373</name>
</gene>
<evidence type="ECO:0000313" key="3">
    <source>
        <dbReference type="EMBL" id="OHS93338.1"/>
    </source>
</evidence>
<dbReference type="AlphaFoldDB" id="A0A1J4J1S7"/>
<sequence length="474" mass="55306">MANTIWKKKKKKAYVLIITVSIALLLITIAFINQTDFSKNINKQLFPFSIHEHYSIRHRDVKQYTLPDNPIQAHPINLTEKNYSIFHYPNSSRGIVPCHSFESEIRCDELLHASEILNKSLNSHKFLLVELPSNTESAIKTLHFSFVVAVTTKRRLVITKSPIQIPRFLFEIPPSNLHKTKTNKNTNKKLSKNSNTNYNNNTQTNKNDYKNSRKYEKHGKNKFNFMNDFNSNKKAKKILVFDSSSINRCDYIQIINSKIQTLKLKGKWDIVDLLLSPKVPKKIPSPFITHGMFLLARWLNFTTDIEYKPNILQIGIALEFKPDEETLIKVISRLVEGYTDWCLYIWTPFYSSTSFYTNFNSNFLLTEIFSKNKFSFLKNKYQGKIHFINKFSDAMNILTQCDKFVGSLGFYSSHLFNQIRGRGGIWLDHRNTMIVETSNSQSGYLYLMPKMQMKDLMCPNGMDEFQNFLMFHAI</sequence>
<feature type="compositionally biased region" description="Basic residues" evidence="1">
    <location>
        <begin position="179"/>
        <end position="191"/>
    </location>
</feature>
<dbReference type="Proteomes" id="UP000179807">
    <property type="component" value="Unassembled WGS sequence"/>
</dbReference>
<dbReference type="EMBL" id="MLAK01001411">
    <property type="protein sequence ID" value="OHS93338.1"/>
    <property type="molecule type" value="Genomic_DNA"/>
</dbReference>
<evidence type="ECO:0000256" key="2">
    <source>
        <dbReference type="SAM" id="Phobius"/>
    </source>
</evidence>
<dbReference type="VEuPathDB" id="TrichDB:TRFO_40373"/>
<protein>
    <submittedName>
        <fullName evidence="3">Uncharacterized protein</fullName>
    </submittedName>
</protein>
<proteinExistence type="predicted"/>
<accession>A0A1J4J1S7</accession>
<organism evidence="3 4">
    <name type="scientific">Tritrichomonas foetus</name>
    <dbReference type="NCBI Taxonomy" id="1144522"/>
    <lineage>
        <taxon>Eukaryota</taxon>
        <taxon>Metamonada</taxon>
        <taxon>Parabasalia</taxon>
        <taxon>Tritrichomonadida</taxon>
        <taxon>Tritrichomonadidae</taxon>
        <taxon>Tritrichomonas</taxon>
    </lineage>
</organism>
<name>A0A1J4J1S7_9EUKA</name>
<keyword evidence="2" id="KW-0472">Membrane</keyword>
<feature type="compositionally biased region" description="Low complexity" evidence="1">
    <location>
        <begin position="192"/>
        <end position="206"/>
    </location>
</feature>
<keyword evidence="2" id="KW-1133">Transmembrane helix</keyword>
<keyword evidence="4" id="KW-1185">Reference proteome</keyword>
<keyword evidence="2" id="KW-0812">Transmembrane</keyword>
<comment type="caution">
    <text evidence="3">The sequence shown here is derived from an EMBL/GenBank/DDBJ whole genome shotgun (WGS) entry which is preliminary data.</text>
</comment>
<evidence type="ECO:0000256" key="1">
    <source>
        <dbReference type="SAM" id="MobiDB-lite"/>
    </source>
</evidence>
<feature type="transmembrane region" description="Helical" evidence="2">
    <location>
        <begin position="12"/>
        <end position="32"/>
    </location>
</feature>
<feature type="region of interest" description="Disordered" evidence="1">
    <location>
        <begin position="179"/>
        <end position="212"/>
    </location>
</feature>
<dbReference type="RefSeq" id="XP_068346475.1">
    <property type="nucleotide sequence ID" value="XM_068513164.1"/>
</dbReference>
<dbReference type="GeneID" id="94847868"/>